<sequence>MSIPSLKQLQNSKPKQSSCLGIHLAASTSAVLITFNGSIIPAFIISTYSPVPRSAWAETFSCIISMIRIIRFQQLANNYSTLDSSIRCNCIDRCLQSLAVDNLSNSFDAYSSATPPPGTIPSSTAAFVAFKASVTLSFFSPTSASLAPPI</sequence>
<evidence type="ECO:0000313" key="2">
    <source>
        <dbReference type="Proteomes" id="UP001634393"/>
    </source>
</evidence>
<accession>A0ABD3SUP3</accession>
<evidence type="ECO:0000313" key="1">
    <source>
        <dbReference type="EMBL" id="KAL3828336.1"/>
    </source>
</evidence>
<proteinExistence type="predicted"/>
<organism evidence="1 2">
    <name type="scientific">Penstemon smallii</name>
    <dbReference type="NCBI Taxonomy" id="265156"/>
    <lineage>
        <taxon>Eukaryota</taxon>
        <taxon>Viridiplantae</taxon>
        <taxon>Streptophyta</taxon>
        <taxon>Embryophyta</taxon>
        <taxon>Tracheophyta</taxon>
        <taxon>Spermatophyta</taxon>
        <taxon>Magnoliopsida</taxon>
        <taxon>eudicotyledons</taxon>
        <taxon>Gunneridae</taxon>
        <taxon>Pentapetalae</taxon>
        <taxon>asterids</taxon>
        <taxon>lamiids</taxon>
        <taxon>Lamiales</taxon>
        <taxon>Plantaginaceae</taxon>
        <taxon>Cheloneae</taxon>
        <taxon>Penstemon</taxon>
    </lineage>
</organism>
<dbReference type="AlphaFoldDB" id="A0ABD3SUP3"/>
<reference evidence="1 2" key="1">
    <citation type="submission" date="2024-12" db="EMBL/GenBank/DDBJ databases">
        <title>The unique morphological basis and parallel evolutionary history of personate flowers in Penstemon.</title>
        <authorList>
            <person name="Depatie T.H."/>
            <person name="Wessinger C.A."/>
        </authorList>
    </citation>
    <scope>NUCLEOTIDE SEQUENCE [LARGE SCALE GENOMIC DNA]</scope>
    <source>
        <strain evidence="1">WTNN_2</strain>
        <tissue evidence="1">Leaf</tissue>
    </source>
</reference>
<comment type="caution">
    <text evidence="1">The sequence shown here is derived from an EMBL/GenBank/DDBJ whole genome shotgun (WGS) entry which is preliminary data.</text>
</comment>
<name>A0ABD3SUP3_9LAMI</name>
<protein>
    <submittedName>
        <fullName evidence="1">Uncharacterized protein</fullName>
    </submittedName>
</protein>
<dbReference type="EMBL" id="JBJXBP010000005">
    <property type="protein sequence ID" value="KAL3828336.1"/>
    <property type="molecule type" value="Genomic_DNA"/>
</dbReference>
<keyword evidence="2" id="KW-1185">Reference proteome</keyword>
<dbReference type="Proteomes" id="UP001634393">
    <property type="component" value="Unassembled WGS sequence"/>
</dbReference>
<gene>
    <name evidence="1" type="ORF">ACJIZ3_017138</name>
</gene>